<dbReference type="OMA" id="ARKHNPW"/>
<dbReference type="PANTHER" id="PTHR31956:SF8">
    <property type="entry name" value="ACID PHOSPHATASE PHOA (AFU_ORTHOLOGUE AFUA_1G03570)"/>
    <property type="match status" value="1"/>
</dbReference>
<evidence type="ECO:0000256" key="2">
    <source>
        <dbReference type="SAM" id="SignalP"/>
    </source>
</evidence>
<dbReference type="Pfam" id="PF04185">
    <property type="entry name" value="Phosphoesterase"/>
    <property type="match status" value="1"/>
</dbReference>
<dbReference type="GO" id="GO:0009395">
    <property type="term" value="P:phospholipid catabolic process"/>
    <property type="evidence" value="ECO:0007669"/>
    <property type="project" value="TreeGrafter"/>
</dbReference>
<feature type="chain" id="PRO_5012552647" evidence="2">
    <location>
        <begin position="25"/>
        <end position="303"/>
    </location>
</feature>
<accession>A0A1X2HD38</accession>
<sequence length="303" mass="33600">MKLLSWLPALAAATSLVATSFVSAVPVASEKRAAPSIVKGKDYDRIVIIVFENQDYSDVAKDPYFSTIADNHNGILLTNYMALTHPSQPNYVGMISGSTDGVFLDTESNVDRKSVVDLLDSKGISWKSYQQGYPGNCSTGTSYGTYRRKHNPFISFKNIAQNSTRCANIVNADELDKDIENNTVPQFVFFTPDMNNDGHDTNLTYASNWAKSFLEPRVKKPAFSENTLFIVTWDENKTWIIKKNEVYTVLFGPAVKRSSKTDGNAYSHYSILKSIEENWNLGDLGEKDADASALVIKDQAGTT</sequence>
<gene>
    <name evidence="3" type="ORF">BCR43DRAFT_439308</name>
</gene>
<dbReference type="InterPro" id="IPR007312">
    <property type="entry name" value="Phosphoesterase"/>
</dbReference>
<evidence type="ECO:0000313" key="3">
    <source>
        <dbReference type="EMBL" id="ORY96725.1"/>
    </source>
</evidence>
<dbReference type="AlphaFoldDB" id="A0A1X2HD38"/>
<dbReference type="GO" id="GO:0016788">
    <property type="term" value="F:hydrolase activity, acting on ester bonds"/>
    <property type="evidence" value="ECO:0007669"/>
    <property type="project" value="InterPro"/>
</dbReference>
<dbReference type="InterPro" id="IPR017850">
    <property type="entry name" value="Alkaline_phosphatase_core_sf"/>
</dbReference>
<name>A0A1X2HD38_SYNRA</name>
<evidence type="ECO:0000313" key="4">
    <source>
        <dbReference type="Proteomes" id="UP000242180"/>
    </source>
</evidence>
<organism evidence="3 4">
    <name type="scientific">Syncephalastrum racemosum</name>
    <name type="common">Filamentous fungus</name>
    <dbReference type="NCBI Taxonomy" id="13706"/>
    <lineage>
        <taxon>Eukaryota</taxon>
        <taxon>Fungi</taxon>
        <taxon>Fungi incertae sedis</taxon>
        <taxon>Mucoromycota</taxon>
        <taxon>Mucoromycotina</taxon>
        <taxon>Mucoromycetes</taxon>
        <taxon>Mucorales</taxon>
        <taxon>Syncephalastraceae</taxon>
        <taxon>Syncephalastrum</taxon>
    </lineage>
</organism>
<reference evidence="3 4" key="1">
    <citation type="submission" date="2016-07" db="EMBL/GenBank/DDBJ databases">
        <title>Pervasive Adenine N6-methylation of Active Genes in Fungi.</title>
        <authorList>
            <consortium name="DOE Joint Genome Institute"/>
            <person name="Mondo S.J."/>
            <person name="Dannebaum R.O."/>
            <person name="Kuo R.C."/>
            <person name="Labutti K."/>
            <person name="Haridas S."/>
            <person name="Kuo A."/>
            <person name="Salamov A."/>
            <person name="Ahrendt S.R."/>
            <person name="Lipzen A."/>
            <person name="Sullivan W."/>
            <person name="Andreopoulos W.B."/>
            <person name="Clum A."/>
            <person name="Lindquist E."/>
            <person name="Daum C."/>
            <person name="Ramamoorthy G.K."/>
            <person name="Gryganskyi A."/>
            <person name="Culley D."/>
            <person name="Magnuson J.K."/>
            <person name="James T.Y."/>
            <person name="O'Malley M.A."/>
            <person name="Stajich J.E."/>
            <person name="Spatafora J.W."/>
            <person name="Visel A."/>
            <person name="Grigoriev I.V."/>
        </authorList>
    </citation>
    <scope>NUCLEOTIDE SEQUENCE [LARGE SCALE GENOMIC DNA]</scope>
    <source>
        <strain evidence="3 4">NRRL 2496</strain>
    </source>
</reference>
<feature type="signal peptide" evidence="2">
    <location>
        <begin position="1"/>
        <end position="24"/>
    </location>
</feature>
<evidence type="ECO:0000256" key="1">
    <source>
        <dbReference type="ARBA" id="ARBA00022801"/>
    </source>
</evidence>
<keyword evidence="4" id="KW-1185">Reference proteome</keyword>
<dbReference type="PANTHER" id="PTHR31956">
    <property type="entry name" value="NON-SPECIFIC PHOSPHOLIPASE C4-RELATED"/>
    <property type="match status" value="1"/>
</dbReference>
<dbReference type="Gene3D" id="3.40.720.10">
    <property type="entry name" value="Alkaline Phosphatase, subunit A"/>
    <property type="match status" value="1"/>
</dbReference>
<dbReference type="EMBL" id="MCGN01000005">
    <property type="protein sequence ID" value="ORY96725.1"/>
    <property type="molecule type" value="Genomic_DNA"/>
</dbReference>
<proteinExistence type="predicted"/>
<dbReference type="OrthoDB" id="5135119at2759"/>
<comment type="caution">
    <text evidence="3">The sequence shown here is derived from an EMBL/GenBank/DDBJ whole genome shotgun (WGS) entry which is preliminary data.</text>
</comment>
<dbReference type="Proteomes" id="UP000242180">
    <property type="component" value="Unassembled WGS sequence"/>
</dbReference>
<keyword evidence="1" id="KW-0378">Hydrolase</keyword>
<protein>
    <submittedName>
        <fullName evidence="3">Phosphoesterase family-domain-containing protein</fullName>
    </submittedName>
</protein>
<dbReference type="STRING" id="13706.A0A1X2HD38"/>
<keyword evidence="2" id="KW-0732">Signal</keyword>
<dbReference type="InParanoid" id="A0A1X2HD38"/>